<dbReference type="HOGENOM" id="CLU_928150_0_0_1"/>
<dbReference type="GeneID" id="13395489"/>
<organism evidence="2 3">
    <name type="scientific">Zymoseptoria tritici (strain CBS 115943 / IPO323)</name>
    <name type="common">Speckled leaf blotch fungus</name>
    <name type="synonym">Septoria tritici</name>
    <dbReference type="NCBI Taxonomy" id="336722"/>
    <lineage>
        <taxon>Eukaryota</taxon>
        <taxon>Fungi</taxon>
        <taxon>Dikarya</taxon>
        <taxon>Ascomycota</taxon>
        <taxon>Pezizomycotina</taxon>
        <taxon>Dothideomycetes</taxon>
        <taxon>Dothideomycetidae</taxon>
        <taxon>Mycosphaerellales</taxon>
        <taxon>Mycosphaerellaceae</taxon>
        <taxon>Zymoseptoria</taxon>
    </lineage>
</organism>
<name>F9X7X5_ZYMTI</name>
<accession>F9X7X5</accession>
<evidence type="ECO:0000256" key="1">
    <source>
        <dbReference type="SAM" id="MobiDB-lite"/>
    </source>
</evidence>
<dbReference type="InParanoid" id="F9X7X5"/>
<feature type="region of interest" description="Disordered" evidence="1">
    <location>
        <begin position="277"/>
        <end position="300"/>
    </location>
</feature>
<reference evidence="2 3" key="1">
    <citation type="journal article" date="2011" name="PLoS Genet.">
        <title>Finished genome of the fungal wheat pathogen Mycosphaerella graminicola reveals dispensome structure, chromosome plasticity, and stealth pathogenesis.</title>
        <authorList>
            <person name="Goodwin S.B."/>
            <person name="Ben M'barek S."/>
            <person name="Dhillon B."/>
            <person name="Wittenberg A.H.J."/>
            <person name="Crane C.F."/>
            <person name="Hane J.K."/>
            <person name="Foster A.J."/>
            <person name="Van der Lee T.A.J."/>
            <person name="Grimwood J."/>
            <person name="Aerts A."/>
            <person name="Antoniw J."/>
            <person name="Bailey A."/>
            <person name="Bluhm B."/>
            <person name="Bowler J."/>
            <person name="Bristow J."/>
            <person name="van der Burgt A."/>
            <person name="Canto-Canche B."/>
            <person name="Churchill A.C.L."/>
            <person name="Conde-Ferraez L."/>
            <person name="Cools H.J."/>
            <person name="Coutinho P.M."/>
            <person name="Csukai M."/>
            <person name="Dehal P."/>
            <person name="De Wit P."/>
            <person name="Donzelli B."/>
            <person name="van de Geest H.C."/>
            <person name="van Ham R.C.H.J."/>
            <person name="Hammond-Kosack K.E."/>
            <person name="Henrissat B."/>
            <person name="Kilian A."/>
            <person name="Kobayashi A.K."/>
            <person name="Koopmann E."/>
            <person name="Kourmpetis Y."/>
            <person name="Kuzniar A."/>
            <person name="Lindquist E."/>
            <person name="Lombard V."/>
            <person name="Maliepaard C."/>
            <person name="Martins N."/>
            <person name="Mehrabi R."/>
            <person name="Nap J.P.H."/>
            <person name="Ponomarenko A."/>
            <person name="Rudd J.J."/>
            <person name="Salamov A."/>
            <person name="Schmutz J."/>
            <person name="Schouten H.J."/>
            <person name="Shapiro H."/>
            <person name="Stergiopoulos I."/>
            <person name="Torriani S.F.F."/>
            <person name="Tu H."/>
            <person name="de Vries R.P."/>
            <person name="Waalwijk C."/>
            <person name="Ware S.B."/>
            <person name="Wiebenga A."/>
            <person name="Zwiers L.-H."/>
            <person name="Oliver R.P."/>
            <person name="Grigoriev I.V."/>
            <person name="Kema G.H.J."/>
        </authorList>
    </citation>
    <scope>NUCLEOTIDE SEQUENCE [LARGE SCALE GENOMIC DNA]</scope>
    <source>
        <strain evidence="3">CBS 115943 / IPO323</strain>
    </source>
</reference>
<feature type="compositionally biased region" description="Polar residues" evidence="1">
    <location>
        <begin position="289"/>
        <end position="300"/>
    </location>
</feature>
<proteinExistence type="predicted"/>
<evidence type="ECO:0000313" key="2">
    <source>
        <dbReference type="EMBL" id="EGP89279.1"/>
    </source>
</evidence>
<gene>
    <name evidence="2" type="ORF">MYCGRDRAFT_91930</name>
</gene>
<dbReference type="Proteomes" id="UP000008062">
    <property type="component" value="Chromosome 3"/>
</dbReference>
<dbReference type="RefSeq" id="XP_003854303.1">
    <property type="nucleotide sequence ID" value="XM_003854255.1"/>
</dbReference>
<dbReference type="KEGG" id="ztr:MYCGRDRAFT_91930"/>
<dbReference type="AlphaFoldDB" id="F9X7X5"/>
<sequence>MLRMNAVGPESERALDRNVRVGKMMARRELYKQRVCVRFNAIRRRASEQWKGGRMQTRCDMRWHSREVSDWTRARLTSERAPNGDAHERVVQAGRRSGEVRDAGSLQSAVRRSRRREWEGTLGWWCEKEERWPRADRDRRREFTYSLPLPRPAARSVESLNLGNGKRPVVSLVSLPAGWTGKARGTPCTNQILGAGLVGCGPGCRRSVTRHHVYHVPSMLYSYMRRSQGRAASQPLRFMGPAHVVPLPPSRVPTPERTTADLSNAIPRDCAEPFSVAREEPPPALAVASGTSNLSRPLMQ</sequence>
<dbReference type="EMBL" id="CM001198">
    <property type="protein sequence ID" value="EGP89279.1"/>
    <property type="molecule type" value="Genomic_DNA"/>
</dbReference>
<keyword evidence="3" id="KW-1185">Reference proteome</keyword>
<protein>
    <submittedName>
        <fullName evidence="2">Uncharacterized protein</fullName>
    </submittedName>
</protein>
<evidence type="ECO:0000313" key="3">
    <source>
        <dbReference type="Proteomes" id="UP000008062"/>
    </source>
</evidence>